<protein>
    <submittedName>
        <fullName evidence="1">Uncharacterized protein</fullName>
    </submittedName>
</protein>
<accession>A0AAP0LWQ5</accession>
<gene>
    <name evidence="1" type="ORF">WN944_020120</name>
</gene>
<name>A0AAP0LWQ5_9ROSI</name>
<proteinExistence type="predicted"/>
<reference evidence="1 2" key="1">
    <citation type="submission" date="2024-05" db="EMBL/GenBank/DDBJ databases">
        <title>Haplotype-resolved chromosome-level genome assembly of Huyou (Citrus changshanensis).</title>
        <authorList>
            <person name="Miao C."/>
            <person name="Chen W."/>
            <person name="Wu Y."/>
            <person name="Wang L."/>
            <person name="Zhao S."/>
            <person name="Grierson D."/>
            <person name="Xu C."/>
            <person name="Chen K."/>
        </authorList>
    </citation>
    <scope>NUCLEOTIDE SEQUENCE [LARGE SCALE GENOMIC DNA]</scope>
    <source>
        <strain evidence="1">01-14</strain>
        <tissue evidence="1">Leaf</tissue>
    </source>
</reference>
<dbReference type="Proteomes" id="UP001428341">
    <property type="component" value="Unassembled WGS sequence"/>
</dbReference>
<dbReference type="AlphaFoldDB" id="A0AAP0LWQ5"/>
<dbReference type="EMBL" id="JBCGBO010000007">
    <property type="protein sequence ID" value="KAK9188715.1"/>
    <property type="molecule type" value="Genomic_DNA"/>
</dbReference>
<comment type="caution">
    <text evidence="1">The sequence shown here is derived from an EMBL/GenBank/DDBJ whole genome shotgun (WGS) entry which is preliminary data.</text>
</comment>
<evidence type="ECO:0000313" key="1">
    <source>
        <dbReference type="EMBL" id="KAK9188715.1"/>
    </source>
</evidence>
<sequence>MPIALKDDKFRIDVGSGPEKEFRESSRYLKCLRLPKDSSKSPLSF</sequence>
<evidence type="ECO:0000313" key="2">
    <source>
        <dbReference type="Proteomes" id="UP001428341"/>
    </source>
</evidence>
<keyword evidence="2" id="KW-1185">Reference proteome</keyword>
<organism evidence="1 2">
    <name type="scientific">Citrus x changshan-huyou</name>
    <dbReference type="NCBI Taxonomy" id="2935761"/>
    <lineage>
        <taxon>Eukaryota</taxon>
        <taxon>Viridiplantae</taxon>
        <taxon>Streptophyta</taxon>
        <taxon>Embryophyta</taxon>
        <taxon>Tracheophyta</taxon>
        <taxon>Spermatophyta</taxon>
        <taxon>Magnoliopsida</taxon>
        <taxon>eudicotyledons</taxon>
        <taxon>Gunneridae</taxon>
        <taxon>Pentapetalae</taxon>
        <taxon>rosids</taxon>
        <taxon>malvids</taxon>
        <taxon>Sapindales</taxon>
        <taxon>Rutaceae</taxon>
        <taxon>Aurantioideae</taxon>
        <taxon>Citrus</taxon>
    </lineage>
</organism>